<dbReference type="Proteomes" id="UP000265427">
    <property type="component" value="Unassembled WGS sequence"/>
</dbReference>
<evidence type="ECO:0000313" key="5">
    <source>
        <dbReference type="EMBL" id="RHY05906.1"/>
    </source>
</evidence>
<dbReference type="InterPro" id="IPR013783">
    <property type="entry name" value="Ig-like_fold"/>
</dbReference>
<dbReference type="Gene3D" id="2.60.40.10">
    <property type="entry name" value="Immunoglobulins"/>
    <property type="match status" value="1"/>
</dbReference>
<dbReference type="CDD" id="cd14947">
    <property type="entry name" value="NBR1_like"/>
    <property type="match status" value="1"/>
</dbReference>
<dbReference type="GO" id="GO:0005886">
    <property type="term" value="C:plasma membrane"/>
    <property type="evidence" value="ECO:0007669"/>
    <property type="project" value="TreeGrafter"/>
</dbReference>
<evidence type="ECO:0000313" key="9">
    <source>
        <dbReference type="EMBL" id="RHZ15904.1"/>
    </source>
</evidence>
<dbReference type="Proteomes" id="UP000266643">
    <property type="component" value="Unassembled WGS sequence"/>
</dbReference>
<feature type="transmembrane region" description="Helical" evidence="3">
    <location>
        <begin position="639"/>
        <end position="661"/>
    </location>
</feature>
<feature type="transmembrane region" description="Helical" evidence="3">
    <location>
        <begin position="351"/>
        <end position="373"/>
    </location>
</feature>
<feature type="transmembrane region" description="Helical" evidence="3">
    <location>
        <begin position="541"/>
        <end position="561"/>
    </location>
</feature>
<dbReference type="AlphaFoldDB" id="A0A397F3Y8"/>
<dbReference type="InterPro" id="IPR009060">
    <property type="entry name" value="UBA-like_sf"/>
</dbReference>
<keyword evidence="2" id="KW-0813">Transport</keyword>
<dbReference type="GO" id="GO:0042910">
    <property type="term" value="F:xenobiotic transmembrane transporter activity"/>
    <property type="evidence" value="ECO:0007669"/>
    <property type="project" value="InterPro"/>
</dbReference>
<dbReference type="SUPFAM" id="SSF46934">
    <property type="entry name" value="UBA-like"/>
    <property type="match status" value="1"/>
</dbReference>
<evidence type="ECO:0000313" key="13">
    <source>
        <dbReference type="Proteomes" id="UP000266643"/>
    </source>
</evidence>
<feature type="transmembrane region" description="Helical" evidence="3">
    <location>
        <begin position="275"/>
        <end position="296"/>
    </location>
</feature>
<dbReference type="Proteomes" id="UP000266239">
    <property type="component" value="Unassembled WGS sequence"/>
</dbReference>
<dbReference type="Proteomes" id="UP000286510">
    <property type="component" value="Unassembled WGS sequence"/>
</dbReference>
<evidence type="ECO:0000256" key="2">
    <source>
        <dbReference type="ARBA" id="ARBA00022448"/>
    </source>
</evidence>
<evidence type="ECO:0000313" key="6">
    <source>
        <dbReference type="EMBL" id="RHY24386.1"/>
    </source>
</evidence>
<feature type="transmembrane region" description="Helical" evidence="3">
    <location>
        <begin position="459"/>
        <end position="487"/>
    </location>
</feature>
<dbReference type="VEuPathDB" id="FungiDB:H257_06472"/>
<keyword evidence="3" id="KW-0812">Transmembrane</keyword>
<feature type="transmembrane region" description="Helical" evidence="3">
    <location>
        <begin position="611"/>
        <end position="633"/>
    </location>
</feature>
<reference evidence="10 11" key="1">
    <citation type="submission" date="2018-08" db="EMBL/GenBank/DDBJ databases">
        <title>Aphanomyces genome sequencing and annotation.</title>
        <authorList>
            <person name="Minardi D."/>
            <person name="Oidtmann B."/>
            <person name="Van Der Giezen M."/>
            <person name="Studholme D.J."/>
        </authorList>
    </citation>
    <scope>NUCLEOTIDE SEQUENCE [LARGE SCALE GENOMIC DNA]</scope>
    <source>
        <strain evidence="8 11">197901</strain>
        <strain evidence="7 13">D2</strain>
        <strain evidence="9 14">FDL457</strain>
        <strain evidence="6 10">Kv</strain>
        <strain evidence="5 12">Yx</strain>
    </source>
</reference>
<evidence type="ECO:0000256" key="3">
    <source>
        <dbReference type="SAM" id="Phobius"/>
    </source>
</evidence>
<evidence type="ECO:0000259" key="4">
    <source>
        <dbReference type="Pfam" id="PF16158"/>
    </source>
</evidence>
<feature type="domain" description="Nbr1 FW" evidence="4">
    <location>
        <begin position="97"/>
        <end position="180"/>
    </location>
</feature>
<feature type="transmembrane region" description="Helical" evidence="3">
    <location>
        <begin position="573"/>
        <end position="591"/>
    </location>
</feature>
<dbReference type="EMBL" id="QUTE01010254">
    <property type="protein sequence ID" value="RHZ14590.1"/>
    <property type="molecule type" value="Genomic_DNA"/>
</dbReference>
<proteinExistence type="inferred from homology"/>
<accession>A0A397F3Y8</accession>
<evidence type="ECO:0000313" key="11">
    <source>
        <dbReference type="Proteomes" id="UP000266196"/>
    </source>
</evidence>
<evidence type="ECO:0000313" key="14">
    <source>
        <dbReference type="Proteomes" id="UP000286510"/>
    </source>
</evidence>
<keyword evidence="3" id="KW-1133">Transmembrane helix</keyword>
<protein>
    <recommendedName>
        <fullName evidence="4">Nbr1 FW domain-containing protein</fullName>
    </recommendedName>
</protein>
<comment type="caution">
    <text evidence="8">The sequence shown here is derived from an EMBL/GenBank/DDBJ whole genome shotgun (WGS) entry which is preliminary data.</text>
</comment>
<dbReference type="Gene3D" id="1.10.8.10">
    <property type="entry name" value="DNA helicase RuvA subunit, C-terminal domain"/>
    <property type="match status" value="1"/>
</dbReference>
<evidence type="ECO:0000313" key="10">
    <source>
        <dbReference type="Proteomes" id="UP000265427"/>
    </source>
</evidence>
<dbReference type="Pfam" id="PF01554">
    <property type="entry name" value="MatE"/>
    <property type="match status" value="2"/>
</dbReference>
<dbReference type="PANTHER" id="PTHR43298:SF2">
    <property type="entry name" value="FMN_FAD EXPORTER YEEO-RELATED"/>
    <property type="match status" value="1"/>
</dbReference>
<comment type="similarity">
    <text evidence="1">Belongs to the multi antimicrobial extrusion (MATE) (TC 2.A.66.1) family.</text>
</comment>
<dbReference type="VEuPathDB" id="FungiDB:H257_06473"/>
<dbReference type="Proteomes" id="UP000266196">
    <property type="component" value="Unassembled WGS sequence"/>
</dbReference>
<dbReference type="PANTHER" id="PTHR43298">
    <property type="entry name" value="MULTIDRUG RESISTANCE PROTEIN NORM-RELATED"/>
    <property type="match status" value="1"/>
</dbReference>
<dbReference type="NCBIfam" id="TIGR00797">
    <property type="entry name" value="matE"/>
    <property type="match status" value="1"/>
</dbReference>
<keyword evidence="3" id="KW-0472">Membrane</keyword>
<sequence>MTDADDLLRMFQSITTNDHDDLVQQFSKILQCDAPTSTFFLESSNWNVETAANMYLTTTGAATLGSTDMYQMAQPEARFLSDLSAAQSALLLPLQPVQLRLSFQNVGSAPWPEHTSLVLSQGFHFNAPPQVQVESVDVGCTVDVNLSLIMPAESGTHYGNWRLMWEGGYFGDPVWVVLTVVDDKGRDLTDDGAATASMDYTVEPDCEAVMTQGEDAPFLIKGDEGFNLKHEIRELVSMAFQVSLASLVRMGLTAIDSAFLGHLGVQALAASSLASVWMAVPLYGVWSGISCLVTLCGQALGAQNYQLAGIWLQFGVIICFFMSLVSAVYYWNIGILLRMSTSDEEVVELGIRFARIMALTIFPSLTYACMRLYFQSMSIVLPTTLVGLASVGVAVGANYMLIYGTATWPGMGFDGSPWATVIACLFQPTALYLYCVVWKKYHLRAWGGWKLDELTWERFYTFTSLGVPMAFNSFITNLASAGVAVMAAKMGPEIVAANAIVTQFWTLLYAFFWGFGCATQTKVAFYLGAGKPTSAKAVTKIGAICTIVNAVVLAAVILSLRHRIFIVYTNDESLLQLAGVAVPIFVSAYFLESLEMFMAAVLTGMGEVRVIFWTALFATWCVQLPVCYVWAFVFDAGFASLWNAVCTMEAVKLVIFAVVLARVDWDVVTDRAIQASEAKRPSKDDDETELRHQNEQLVELSDIFNGPTMAGAPRTPLASAAVTPSSTRMRKRTLSYGAVVSDQAGHI</sequence>
<dbReference type="InterPro" id="IPR002528">
    <property type="entry name" value="MATE_fam"/>
</dbReference>
<feature type="transmembrane region" description="Helical" evidence="3">
    <location>
        <begin position="308"/>
        <end position="331"/>
    </location>
</feature>
<gene>
    <name evidence="5" type="ORF">DYB25_001990</name>
    <name evidence="9" type="ORF">DYB26_000750</name>
    <name evidence="7" type="ORF">DYB30_001522</name>
    <name evidence="8" type="ORF">DYB31_001578</name>
    <name evidence="6" type="ORF">DYB36_002206</name>
</gene>
<evidence type="ECO:0000313" key="12">
    <source>
        <dbReference type="Proteomes" id="UP000266239"/>
    </source>
</evidence>
<dbReference type="Pfam" id="PF16158">
    <property type="entry name" value="N_BRCA1_IG"/>
    <property type="match status" value="1"/>
</dbReference>
<dbReference type="EMBL" id="QUTD01006183">
    <property type="protein sequence ID" value="RHY56992.1"/>
    <property type="molecule type" value="Genomic_DNA"/>
</dbReference>
<dbReference type="Pfam" id="PF14555">
    <property type="entry name" value="UBA_4"/>
    <property type="match status" value="1"/>
</dbReference>
<organism evidence="8 11">
    <name type="scientific">Aphanomyces astaci</name>
    <name type="common">Crayfish plague agent</name>
    <dbReference type="NCBI Taxonomy" id="112090"/>
    <lineage>
        <taxon>Eukaryota</taxon>
        <taxon>Sar</taxon>
        <taxon>Stramenopiles</taxon>
        <taxon>Oomycota</taxon>
        <taxon>Saprolegniomycetes</taxon>
        <taxon>Saprolegniales</taxon>
        <taxon>Verrucalvaceae</taxon>
        <taxon>Aphanomyces</taxon>
    </lineage>
</organism>
<feature type="transmembrane region" description="Helical" evidence="3">
    <location>
        <begin position="385"/>
        <end position="406"/>
    </location>
</feature>
<dbReference type="GO" id="GO:0015297">
    <property type="term" value="F:antiporter activity"/>
    <property type="evidence" value="ECO:0007669"/>
    <property type="project" value="InterPro"/>
</dbReference>
<name>A0A397F3Y8_APHAT</name>
<evidence type="ECO:0000256" key="1">
    <source>
        <dbReference type="ARBA" id="ARBA00010199"/>
    </source>
</evidence>
<evidence type="ECO:0000313" key="7">
    <source>
        <dbReference type="EMBL" id="RHY56992.1"/>
    </source>
</evidence>
<dbReference type="EMBL" id="QUTA01007765">
    <property type="protein sequence ID" value="RHY05906.1"/>
    <property type="molecule type" value="Genomic_DNA"/>
</dbReference>
<dbReference type="EMBL" id="QUSZ01001878">
    <property type="protein sequence ID" value="RHY24386.1"/>
    <property type="molecule type" value="Genomic_DNA"/>
</dbReference>
<feature type="transmembrane region" description="Helical" evidence="3">
    <location>
        <begin position="418"/>
        <end position="438"/>
    </location>
</feature>
<evidence type="ECO:0000313" key="8">
    <source>
        <dbReference type="EMBL" id="RHZ14590.1"/>
    </source>
</evidence>
<dbReference type="InterPro" id="IPR050222">
    <property type="entry name" value="MATE_MdtK"/>
</dbReference>
<dbReference type="EMBL" id="QUTF01013821">
    <property type="protein sequence ID" value="RHZ15904.1"/>
    <property type="molecule type" value="Genomic_DNA"/>
</dbReference>
<dbReference type="InterPro" id="IPR032350">
    <property type="entry name" value="Nbr1_FW"/>
</dbReference>